<evidence type="ECO:0000313" key="2">
    <source>
        <dbReference type="EMBL" id="NJJ02908.1"/>
    </source>
</evidence>
<protein>
    <recommendedName>
        <fullName evidence="4">DUF2567 domain-containing protein</fullName>
    </recommendedName>
</protein>
<proteinExistence type="predicted"/>
<evidence type="ECO:0000313" key="3">
    <source>
        <dbReference type="Proteomes" id="UP000591626"/>
    </source>
</evidence>
<comment type="caution">
    <text evidence="2">The sequence shown here is derived from an EMBL/GenBank/DDBJ whole genome shotgun (WGS) entry which is preliminary data.</text>
</comment>
<evidence type="ECO:0008006" key="4">
    <source>
        <dbReference type="Google" id="ProtNLM"/>
    </source>
</evidence>
<evidence type="ECO:0000256" key="1">
    <source>
        <dbReference type="SAM" id="Phobius"/>
    </source>
</evidence>
<keyword evidence="1" id="KW-1133">Transmembrane helix</keyword>
<feature type="transmembrane region" description="Helical" evidence="1">
    <location>
        <begin position="87"/>
        <end position="108"/>
    </location>
</feature>
<keyword evidence="1" id="KW-0472">Membrane</keyword>
<organism evidence="2 3">
    <name type="scientific">Corynebacterium coyleae</name>
    <dbReference type="NCBI Taxonomy" id="53374"/>
    <lineage>
        <taxon>Bacteria</taxon>
        <taxon>Bacillati</taxon>
        <taxon>Actinomycetota</taxon>
        <taxon>Actinomycetes</taxon>
        <taxon>Mycobacteriales</taxon>
        <taxon>Corynebacteriaceae</taxon>
        <taxon>Corynebacterium</taxon>
    </lineage>
</organism>
<keyword evidence="1" id="KW-0812">Transmembrane</keyword>
<gene>
    <name evidence="2" type="ORF">HC138_00720</name>
</gene>
<name>A0AAP6XKE4_9CORY</name>
<dbReference type="EMBL" id="JAAUVV010000001">
    <property type="protein sequence ID" value="NJJ02908.1"/>
    <property type="molecule type" value="Genomic_DNA"/>
</dbReference>
<sequence length="173" mass="18296">MMGSGAGLLALALLLGIAGGFAWGGLRPAYVGVITENGGIGVDEVASPVNVQFTGFAWFVLLALLLGVVLGAVGWRSVRRGRVGGSVWWMLWIMIVAVLGAISIYLFGDWLSLKLHPRPTHDVLETGSSFTLVPPVSPGVGWAVAPLTAGLVFWIGNLRAYAREPRGDDDSRL</sequence>
<accession>A0AAP6XKE4</accession>
<reference evidence="2 3" key="1">
    <citation type="submission" date="2020-03" db="EMBL/GenBank/DDBJ databases">
        <title>Draft genome sequences of bacterial isolates from the female urobiome.</title>
        <authorList>
            <person name="Miller-Ensminger T."/>
            <person name="Wolfe A.J."/>
            <person name="Putonti C."/>
        </authorList>
    </citation>
    <scope>NUCLEOTIDE SEQUENCE [LARGE SCALE GENOMIC DNA]</scope>
    <source>
        <strain evidence="2 3">UMB8490</strain>
    </source>
</reference>
<dbReference type="AlphaFoldDB" id="A0AAP6XKE4"/>
<dbReference type="RefSeq" id="WP_167615482.1">
    <property type="nucleotide sequence ID" value="NZ_JAAUVV010000001.1"/>
</dbReference>
<feature type="transmembrane region" description="Helical" evidence="1">
    <location>
        <begin position="56"/>
        <end position="75"/>
    </location>
</feature>
<dbReference type="Proteomes" id="UP000591626">
    <property type="component" value="Unassembled WGS sequence"/>
</dbReference>
<feature type="transmembrane region" description="Helical" evidence="1">
    <location>
        <begin position="139"/>
        <end position="156"/>
    </location>
</feature>